<gene>
    <name evidence="4" type="ORF">F7D20_11770</name>
</gene>
<dbReference type="GO" id="GO:0005829">
    <property type="term" value="C:cytosol"/>
    <property type="evidence" value="ECO:0007669"/>
    <property type="project" value="TreeGrafter"/>
</dbReference>
<dbReference type="Proteomes" id="UP000384372">
    <property type="component" value="Unassembled WGS sequence"/>
</dbReference>
<dbReference type="InterPro" id="IPR001345">
    <property type="entry name" value="PG/BPGM_mutase_AS"/>
</dbReference>
<protein>
    <submittedName>
        <fullName evidence="4">Histidine phosphatase family protein</fullName>
    </submittedName>
</protein>
<dbReference type="Pfam" id="PF00300">
    <property type="entry name" value="His_Phos_1"/>
    <property type="match status" value="1"/>
</dbReference>
<evidence type="ECO:0000313" key="5">
    <source>
        <dbReference type="Proteomes" id="UP000384372"/>
    </source>
</evidence>
<organism evidence="4 5">
    <name type="scientific">Segatella copri</name>
    <dbReference type="NCBI Taxonomy" id="165179"/>
    <lineage>
        <taxon>Bacteria</taxon>
        <taxon>Pseudomonadati</taxon>
        <taxon>Bacteroidota</taxon>
        <taxon>Bacteroidia</taxon>
        <taxon>Bacteroidales</taxon>
        <taxon>Prevotellaceae</taxon>
        <taxon>Segatella</taxon>
    </lineage>
</organism>
<sequence>MTTTLYLVRHGETVDNAARIMQGQTPGELNDKGIAQAEEVAARMADHPIDVFVSSDLKRSIQTCEIIAHPHHAEVITTPLLRERDWGSFTGKFIPSLPQDPKDWPDDIESIESMKSRAQNFITWLRVTYPGKTILAVGHGIINKALQSVYFRRPMNEIEKMGNAEVRILIL</sequence>
<feature type="active site" description="Proton donor/acceptor" evidence="2">
    <location>
        <position position="83"/>
    </location>
</feature>
<keyword evidence="1" id="KW-0378">Hydrolase</keyword>
<dbReference type="RefSeq" id="WP_158464196.1">
    <property type="nucleotide sequence ID" value="NZ_VZAD01000091.1"/>
</dbReference>
<evidence type="ECO:0000256" key="2">
    <source>
        <dbReference type="PIRSR" id="PIRSR613078-1"/>
    </source>
</evidence>
<dbReference type="Gene3D" id="3.40.50.1240">
    <property type="entry name" value="Phosphoglycerate mutase-like"/>
    <property type="match status" value="1"/>
</dbReference>
<dbReference type="GO" id="GO:0004331">
    <property type="term" value="F:fructose-2,6-bisphosphate 2-phosphatase activity"/>
    <property type="evidence" value="ECO:0007669"/>
    <property type="project" value="TreeGrafter"/>
</dbReference>
<dbReference type="InterPro" id="IPR029033">
    <property type="entry name" value="His_PPase_superfam"/>
</dbReference>
<dbReference type="OrthoDB" id="9782128at2"/>
<dbReference type="CDD" id="cd07067">
    <property type="entry name" value="HP_PGM_like"/>
    <property type="match status" value="1"/>
</dbReference>
<proteinExistence type="predicted"/>
<dbReference type="PANTHER" id="PTHR46517:SF1">
    <property type="entry name" value="FRUCTOSE-2,6-BISPHOSPHATASE TIGAR"/>
    <property type="match status" value="1"/>
</dbReference>
<feature type="binding site" evidence="3">
    <location>
        <position position="59"/>
    </location>
    <ligand>
        <name>substrate</name>
    </ligand>
</feature>
<feature type="binding site" evidence="3">
    <location>
        <begin position="9"/>
        <end position="16"/>
    </location>
    <ligand>
        <name>substrate</name>
    </ligand>
</feature>
<dbReference type="PANTHER" id="PTHR46517">
    <property type="entry name" value="FRUCTOSE-2,6-BISPHOSPHATASE TIGAR"/>
    <property type="match status" value="1"/>
</dbReference>
<reference evidence="4 5" key="1">
    <citation type="submission" date="2019-09" db="EMBL/GenBank/DDBJ databases">
        <title>Distinct polysaccharide growth profiles of human intestinal Prevotella copri isolates.</title>
        <authorList>
            <person name="Fehlner-Peach H."/>
            <person name="Magnabosco C."/>
            <person name="Raghavan V."/>
            <person name="Scher J.U."/>
            <person name="Tett A."/>
            <person name="Cox L.M."/>
            <person name="Gottsegen C."/>
            <person name="Watters A."/>
            <person name="Wiltshire- Gordon J.D."/>
            <person name="Segata N."/>
            <person name="Bonneau R."/>
            <person name="Littman D.R."/>
        </authorList>
    </citation>
    <scope>NUCLEOTIDE SEQUENCE [LARGE SCALE GENOMIC DNA]</scope>
    <source>
        <strain evidence="5">iAQ1173</strain>
    </source>
</reference>
<dbReference type="InterPro" id="IPR051695">
    <property type="entry name" value="Phosphoglycerate_Mutase"/>
</dbReference>
<dbReference type="AlphaFoldDB" id="A0A6A7WDQ2"/>
<name>A0A6A7WDQ2_9BACT</name>
<dbReference type="EMBL" id="VZAD01000091">
    <property type="protein sequence ID" value="MQP12614.1"/>
    <property type="molecule type" value="Genomic_DNA"/>
</dbReference>
<feature type="active site" description="Tele-phosphohistidine intermediate" evidence="2">
    <location>
        <position position="10"/>
    </location>
</feature>
<accession>A0A6A7WDQ2</accession>
<dbReference type="SUPFAM" id="SSF53254">
    <property type="entry name" value="Phosphoglycerate mutase-like"/>
    <property type="match status" value="1"/>
</dbReference>
<keyword evidence="5" id="KW-1185">Reference proteome</keyword>
<dbReference type="SMART" id="SM00855">
    <property type="entry name" value="PGAM"/>
    <property type="match status" value="1"/>
</dbReference>
<evidence type="ECO:0000256" key="1">
    <source>
        <dbReference type="ARBA" id="ARBA00022801"/>
    </source>
</evidence>
<comment type="caution">
    <text evidence="4">The sequence shown here is derived from an EMBL/GenBank/DDBJ whole genome shotgun (WGS) entry which is preliminary data.</text>
</comment>
<dbReference type="GO" id="GO:0045820">
    <property type="term" value="P:negative regulation of glycolytic process"/>
    <property type="evidence" value="ECO:0007669"/>
    <property type="project" value="TreeGrafter"/>
</dbReference>
<dbReference type="GO" id="GO:0043456">
    <property type="term" value="P:regulation of pentose-phosphate shunt"/>
    <property type="evidence" value="ECO:0007669"/>
    <property type="project" value="TreeGrafter"/>
</dbReference>
<dbReference type="PROSITE" id="PS00175">
    <property type="entry name" value="PG_MUTASE"/>
    <property type="match status" value="1"/>
</dbReference>
<dbReference type="InterPro" id="IPR013078">
    <property type="entry name" value="His_Pase_superF_clade-1"/>
</dbReference>
<evidence type="ECO:0000313" key="4">
    <source>
        <dbReference type="EMBL" id="MQP12614.1"/>
    </source>
</evidence>
<evidence type="ECO:0000256" key="3">
    <source>
        <dbReference type="PIRSR" id="PIRSR613078-2"/>
    </source>
</evidence>